<dbReference type="InterPro" id="IPR023828">
    <property type="entry name" value="Peptidase_S8_Ser-AS"/>
</dbReference>
<evidence type="ECO:0000256" key="1">
    <source>
        <dbReference type="ARBA" id="ARBA00004613"/>
    </source>
</evidence>
<evidence type="ECO:0000256" key="11">
    <source>
        <dbReference type="SAM" id="MobiDB-lite"/>
    </source>
</evidence>
<dbReference type="InterPro" id="IPR000209">
    <property type="entry name" value="Peptidase_S8/S53_dom"/>
</dbReference>
<evidence type="ECO:0000256" key="6">
    <source>
        <dbReference type="ARBA" id="ARBA00022801"/>
    </source>
</evidence>
<feature type="region of interest" description="Disordered" evidence="11">
    <location>
        <begin position="238"/>
        <end position="258"/>
    </location>
</feature>
<dbReference type="GO" id="GO:0004252">
    <property type="term" value="F:serine-type endopeptidase activity"/>
    <property type="evidence" value="ECO:0007669"/>
    <property type="project" value="UniProtKB-UniRule"/>
</dbReference>
<evidence type="ECO:0000259" key="14">
    <source>
        <dbReference type="Pfam" id="PF17766"/>
    </source>
</evidence>
<evidence type="ECO:0000256" key="8">
    <source>
        <dbReference type="ARBA" id="ARBA00023180"/>
    </source>
</evidence>
<feature type="domain" description="Peptidase S8/S53" evidence="12">
    <location>
        <begin position="171"/>
        <end position="607"/>
    </location>
</feature>
<dbReference type="Pfam" id="PF00082">
    <property type="entry name" value="Peptidase_S8"/>
    <property type="match status" value="1"/>
</dbReference>
<dbReference type="Gene3D" id="3.50.30.30">
    <property type="match status" value="1"/>
</dbReference>
<evidence type="ECO:0000256" key="9">
    <source>
        <dbReference type="PIRSR" id="PIRSR615500-1"/>
    </source>
</evidence>
<dbReference type="Proteomes" id="UP000515121">
    <property type="component" value="Unplaced"/>
</dbReference>
<keyword evidence="4 10" id="KW-0645">Protease</keyword>
<comment type="similarity">
    <text evidence="2 10">Belongs to the peptidase S8 family.</text>
</comment>
<dbReference type="Gene3D" id="3.40.50.200">
    <property type="entry name" value="Peptidase S8/S53 domain"/>
    <property type="match status" value="1"/>
</dbReference>
<dbReference type="PROSITE" id="PS51892">
    <property type="entry name" value="SUBTILASE"/>
    <property type="match status" value="1"/>
</dbReference>
<keyword evidence="15" id="KW-1185">Reference proteome</keyword>
<feature type="active site" description="Charge relay system" evidence="9 10">
    <location>
        <position position="251"/>
    </location>
</feature>
<dbReference type="CDD" id="cd04852">
    <property type="entry name" value="Peptidases_S8_3"/>
    <property type="match status" value="1"/>
</dbReference>
<comment type="subcellular location">
    <subcellularLocation>
        <location evidence="1">Secreted</location>
    </subcellularLocation>
</comment>
<proteinExistence type="inferred from homology"/>
<evidence type="ECO:0000256" key="7">
    <source>
        <dbReference type="ARBA" id="ARBA00022825"/>
    </source>
</evidence>
<keyword evidence="6 10" id="KW-0378">Hydrolase</keyword>
<dbReference type="Gene3D" id="2.60.40.2310">
    <property type="match status" value="1"/>
</dbReference>
<evidence type="ECO:0000259" key="12">
    <source>
        <dbReference type="Pfam" id="PF00082"/>
    </source>
</evidence>
<evidence type="ECO:0000256" key="5">
    <source>
        <dbReference type="ARBA" id="ARBA00022729"/>
    </source>
</evidence>
<gene>
    <name evidence="16" type="primary">LOC111312598</name>
</gene>
<feature type="domain" description="Subtilisin-like protease fibronectin type-III" evidence="14">
    <location>
        <begin position="683"/>
        <end position="787"/>
    </location>
</feature>
<dbReference type="InterPro" id="IPR041469">
    <property type="entry name" value="Subtilisin-like_FN3"/>
</dbReference>
<dbReference type="GeneID" id="111312598"/>
<dbReference type="PANTHER" id="PTHR10795">
    <property type="entry name" value="PROPROTEIN CONVERTASE SUBTILISIN/KEXIN"/>
    <property type="match status" value="1"/>
</dbReference>
<evidence type="ECO:0000259" key="13">
    <source>
        <dbReference type="Pfam" id="PF05922"/>
    </source>
</evidence>
<evidence type="ECO:0000256" key="10">
    <source>
        <dbReference type="PROSITE-ProRule" id="PRU01240"/>
    </source>
</evidence>
<dbReference type="OrthoDB" id="206201at2759"/>
<dbReference type="InterPro" id="IPR034197">
    <property type="entry name" value="Peptidases_S8_3"/>
</dbReference>
<organism evidence="15 16">
    <name type="scientific">Durio zibethinus</name>
    <name type="common">Durian</name>
    <dbReference type="NCBI Taxonomy" id="66656"/>
    <lineage>
        <taxon>Eukaryota</taxon>
        <taxon>Viridiplantae</taxon>
        <taxon>Streptophyta</taxon>
        <taxon>Embryophyta</taxon>
        <taxon>Tracheophyta</taxon>
        <taxon>Spermatophyta</taxon>
        <taxon>Magnoliopsida</taxon>
        <taxon>eudicotyledons</taxon>
        <taxon>Gunneridae</taxon>
        <taxon>Pentapetalae</taxon>
        <taxon>rosids</taxon>
        <taxon>malvids</taxon>
        <taxon>Malvales</taxon>
        <taxon>Malvaceae</taxon>
        <taxon>Helicteroideae</taxon>
        <taxon>Durio</taxon>
    </lineage>
</organism>
<keyword evidence="3" id="KW-0964">Secreted</keyword>
<sequence length="795" mass="85697">MVKNNLKFPRLSIPYISLPKSGYSSNKISLAKFQSSTMAADQTKLLYVWLSFSISFIFTKLVQGDNYIVHMDLSAMPKAFSGQQSWYLATLASLSSNLRVKAPSSKLIYSYSHVIQGFSASLKPAELEALKNTPGYVSSIRDRTAKVDTTHSFKFLGLNSGTGAWPVSNFGKDVIIGVIDTGVWPESESFNDKGMTDVPSKWKGECESGTQFNSSMCNKKLIGARSFNKGLIAHDPNITISMNSPRDTEGHGTHTSTTAAGNYVPDASFFGYAMGTARGMAPGARVAMYKALWDEGAYTTDIIAAIDQAIADGVDVLSMSLGLDGLELYQDPIAVATFAAIEQNIFVSTSAGNEGPDVETLHNGTPWVITVAAGTMDRDFGATLSLGSKDSVNGVALYPGNFSSNEFPIVFMDACDNTSELRKIVQKIVVCQDPGKEDSLNDQFNNIQVAGNIAGVFITNNSDVTSYAQGPFPAVFLEQNDGDTVVDYIESNTDPKASIEFKKTFLGTKPSPTVTSYTSRGPSYSCPSVLKPDVMAPGDLVLAAWPPNIGVALVKKDLLFSNFNLLSGTSMACPHVTGVAALLKGAYPDWSPAAIRSALMTTADTIDNTGSPIKDIGENLQPANPLAMGAGQINPNKALDPGLIYDATVEDYVNLLCGLNFTEQQIKIITKSSSNNCSNPSLDLNYPSFIAYFNDRNAKPNSKTVKEFQRTVTNVGEGSSGYKATVTPFKGVKVTVEPDTLVFNAKNEKKNFKLSIEGPRQLDEAVKFGYLTWEDSGRKHVVRSPIVATSYIIEK</sequence>
<dbReference type="Pfam" id="PF17766">
    <property type="entry name" value="fn3_6"/>
    <property type="match status" value="1"/>
</dbReference>
<keyword evidence="8" id="KW-0325">Glycoprotein</keyword>
<dbReference type="InterPro" id="IPR010259">
    <property type="entry name" value="S8pro/Inhibitor_I9"/>
</dbReference>
<keyword evidence="7 10" id="KW-0720">Serine protease</keyword>
<dbReference type="AlphaFoldDB" id="A0A6P6AV16"/>
<name>A0A6P6AV16_DURZI</name>
<evidence type="ECO:0000256" key="4">
    <source>
        <dbReference type="ARBA" id="ARBA00022670"/>
    </source>
</evidence>
<evidence type="ECO:0000256" key="2">
    <source>
        <dbReference type="ARBA" id="ARBA00011073"/>
    </source>
</evidence>
<dbReference type="FunFam" id="3.40.50.200:FF:000006">
    <property type="entry name" value="Subtilisin-like protease SBT1.5"/>
    <property type="match status" value="1"/>
</dbReference>
<dbReference type="FunFam" id="3.30.70.80:FF:000003">
    <property type="entry name" value="Subtilisin-like protease SBT1.9"/>
    <property type="match status" value="1"/>
</dbReference>
<evidence type="ECO:0000313" key="15">
    <source>
        <dbReference type="Proteomes" id="UP000515121"/>
    </source>
</evidence>
<evidence type="ECO:0000313" key="16">
    <source>
        <dbReference type="RefSeq" id="XP_022768744.1"/>
    </source>
</evidence>
<feature type="domain" description="Inhibitor I9" evidence="13">
    <location>
        <begin position="66"/>
        <end position="146"/>
    </location>
</feature>
<dbReference type="PRINTS" id="PR00723">
    <property type="entry name" value="SUBTILISIN"/>
</dbReference>
<dbReference type="InterPro" id="IPR015500">
    <property type="entry name" value="Peptidase_S8_subtilisin-rel"/>
</dbReference>
<dbReference type="Pfam" id="PF05922">
    <property type="entry name" value="Inhibitor_I9"/>
    <property type="match status" value="1"/>
</dbReference>
<dbReference type="KEGG" id="dzi:111312598"/>
<dbReference type="SUPFAM" id="SSF52743">
    <property type="entry name" value="Subtilisin-like"/>
    <property type="match status" value="1"/>
</dbReference>
<dbReference type="PROSITE" id="PS00138">
    <property type="entry name" value="SUBTILASE_SER"/>
    <property type="match status" value="1"/>
</dbReference>
<protein>
    <submittedName>
        <fullName evidence="16">Subtilisin-like protease SBT1.9</fullName>
    </submittedName>
</protein>
<dbReference type="GO" id="GO:0005576">
    <property type="term" value="C:extracellular region"/>
    <property type="evidence" value="ECO:0007669"/>
    <property type="project" value="UniProtKB-SubCell"/>
</dbReference>
<keyword evidence="5" id="KW-0732">Signal</keyword>
<dbReference type="RefSeq" id="XP_022768744.1">
    <property type="nucleotide sequence ID" value="XM_022913009.1"/>
</dbReference>
<feature type="active site" description="Charge relay system" evidence="9 10">
    <location>
        <position position="570"/>
    </location>
</feature>
<feature type="active site" description="Charge relay system" evidence="9 10">
    <location>
        <position position="180"/>
    </location>
</feature>
<dbReference type="Gene3D" id="3.30.70.80">
    <property type="entry name" value="Peptidase S8 propeptide/proteinase inhibitor I9"/>
    <property type="match status" value="1"/>
</dbReference>
<accession>A0A6P6AV16</accession>
<evidence type="ECO:0000256" key="3">
    <source>
        <dbReference type="ARBA" id="ARBA00022525"/>
    </source>
</evidence>
<reference evidence="16" key="1">
    <citation type="submission" date="2025-08" db="UniProtKB">
        <authorList>
            <consortium name="RefSeq"/>
        </authorList>
    </citation>
    <scope>IDENTIFICATION</scope>
    <source>
        <tissue evidence="16">Fruit stalk</tissue>
    </source>
</reference>
<dbReference type="InterPro" id="IPR045051">
    <property type="entry name" value="SBT"/>
</dbReference>
<dbReference type="InterPro" id="IPR037045">
    <property type="entry name" value="S8pro/Inhibitor_I9_sf"/>
</dbReference>
<dbReference type="GO" id="GO:0006508">
    <property type="term" value="P:proteolysis"/>
    <property type="evidence" value="ECO:0007669"/>
    <property type="project" value="UniProtKB-KW"/>
</dbReference>
<dbReference type="InterPro" id="IPR036852">
    <property type="entry name" value="Peptidase_S8/S53_dom_sf"/>
</dbReference>